<feature type="chain" id="PRO_5024381636" description="Alliinase C-terminal domain-containing protein" evidence="4">
    <location>
        <begin position="20"/>
        <end position="490"/>
    </location>
</feature>
<evidence type="ECO:0000313" key="7">
    <source>
        <dbReference type="Proteomes" id="UP000326939"/>
    </source>
</evidence>
<dbReference type="Pfam" id="PF04864">
    <property type="entry name" value="Alliinase_C"/>
    <property type="match status" value="1"/>
</dbReference>
<evidence type="ECO:0000256" key="2">
    <source>
        <dbReference type="ARBA" id="ARBA00011738"/>
    </source>
</evidence>
<dbReference type="InterPro" id="IPR015424">
    <property type="entry name" value="PyrdxlP-dep_Trfase"/>
</dbReference>
<dbReference type="EMBL" id="VDCV01000015">
    <property type="protein sequence ID" value="KAB5525022.1"/>
    <property type="molecule type" value="Genomic_DNA"/>
</dbReference>
<dbReference type="PANTHER" id="PTHR43795:SF22">
    <property type="entry name" value="TRYPTOPHAN AMINOTRANSFERASE-RELATED PROTEIN 2"/>
    <property type="match status" value="1"/>
</dbReference>
<dbReference type="Gene3D" id="3.40.640.10">
    <property type="entry name" value="Type I PLP-dependent aspartate aminotransferase-like (Major domain)"/>
    <property type="match status" value="1"/>
</dbReference>
<evidence type="ECO:0000256" key="3">
    <source>
        <dbReference type="ARBA" id="ARBA00022898"/>
    </source>
</evidence>
<evidence type="ECO:0000259" key="5">
    <source>
        <dbReference type="Pfam" id="PF04864"/>
    </source>
</evidence>
<gene>
    <name evidence="6" type="ORF">DKX38_022771</name>
</gene>
<keyword evidence="3" id="KW-0663">Pyridoxal phosphate</keyword>
<evidence type="ECO:0000256" key="1">
    <source>
        <dbReference type="ARBA" id="ARBA00006312"/>
    </source>
</evidence>
<evidence type="ECO:0000313" key="6">
    <source>
        <dbReference type="EMBL" id="KAB5525022.1"/>
    </source>
</evidence>
<dbReference type="AlphaFoldDB" id="A0A5N5K109"/>
<keyword evidence="4" id="KW-0732">Signal</keyword>
<dbReference type="CDD" id="cd00609">
    <property type="entry name" value="AAT_like"/>
    <property type="match status" value="1"/>
</dbReference>
<sequence length="490" mass="54396">MASFFRVFSLRNLLVLSLALNVSLIWRVLYEKEDSEAINRPSLDNKREAFRTDSMASEAQATQRTHLYIPSSSSSSSSSSTVDSNGRDRVINLDQKVHHQQFSTIVDEVGGVKLKIAAGVGFFMLILYWDPLLLAAVAGSTTELKAEYVSAKVFLNVVAIRQCTREPEFAKEIIRLHKIVGNAVTEDRYIVVGTGSTQLYQAVLYALSPPDAAEPLSVVSAAPYYSSYPSITDCLKSGLYKWAGDAQSFNKEGPYIELVTSPNNPDGHVRQSVVNKSGGILVHDLAYYWPQYSPIAAAADHDIMLFTVSKSTGHAGMRIGWALVKDEEVAKKMVKYVELNTIGVSKDSQLRAAKVLQVATDGCKYPTSEGSLFDFAANVMEERWKLLRAAVRQSGLFTLPEFSPGLCRFLNSSFAPRPAFAWLKCEAPIEDCEAFLRSNKILTRGGKHFGVGPQYVRISMLDRDENYDVFVQRLSTIHLRQSMQVDETVE</sequence>
<protein>
    <recommendedName>
        <fullName evidence="5">Alliinase C-terminal domain-containing protein</fullName>
    </recommendedName>
</protein>
<dbReference type="PANTHER" id="PTHR43795">
    <property type="entry name" value="BIFUNCTIONAL ASPARTATE AMINOTRANSFERASE AND GLUTAMATE/ASPARTATE-PREPHENATE AMINOTRANSFERASE-RELATED"/>
    <property type="match status" value="1"/>
</dbReference>
<dbReference type="InterPro" id="IPR015421">
    <property type="entry name" value="PyrdxlP-dep_Trfase_major"/>
</dbReference>
<dbReference type="InterPro" id="IPR050478">
    <property type="entry name" value="Ethylene_sulfur-biosynth"/>
</dbReference>
<name>A0A5N5K109_9ROSI</name>
<comment type="caution">
    <text evidence="6">The sequence shown here is derived from an EMBL/GenBank/DDBJ whole genome shotgun (WGS) entry which is preliminary data.</text>
</comment>
<dbReference type="GO" id="GO:0006520">
    <property type="term" value="P:amino acid metabolic process"/>
    <property type="evidence" value="ECO:0007669"/>
    <property type="project" value="TreeGrafter"/>
</dbReference>
<keyword evidence="7" id="KW-1185">Reference proteome</keyword>
<feature type="domain" description="Alliinase C-terminal" evidence="5">
    <location>
        <begin position="166"/>
        <end position="477"/>
    </location>
</feature>
<organism evidence="6 7">
    <name type="scientific">Salix brachista</name>
    <dbReference type="NCBI Taxonomy" id="2182728"/>
    <lineage>
        <taxon>Eukaryota</taxon>
        <taxon>Viridiplantae</taxon>
        <taxon>Streptophyta</taxon>
        <taxon>Embryophyta</taxon>
        <taxon>Tracheophyta</taxon>
        <taxon>Spermatophyta</taxon>
        <taxon>Magnoliopsida</taxon>
        <taxon>eudicotyledons</taxon>
        <taxon>Gunneridae</taxon>
        <taxon>Pentapetalae</taxon>
        <taxon>rosids</taxon>
        <taxon>fabids</taxon>
        <taxon>Malpighiales</taxon>
        <taxon>Salicaceae</taxon>
        <taxon>Saliceae</taxon>
        <taxon>Salix</taxon>
    </lineage>
</organism>
<feature type="signal peptide" evidence="4">
    <location>
        <begin position="1"/>
        <end position="19"/>
    </location>
</feature>
<dbReference type="InterPro" id="IPR015422">
    <property type="entry name" value="PyrdxlP-dep_Trfase_small"/>
</dbReference>
<comment type="similarity">
    <text evidence="1">Belongs to the alliinase family.</text>
</comment>
<proteinExistence type="inferred from homology"/>
<accession>A0A5N5K109</accession>
<reference evidence="7" key="1">
    <citation type="journal article" date="2019" name="Gigascience">
        <title>De novo genome assembly of the endangered Acer yangbiense, a plant species with extremely small populations endemic to Yunnan Province, China.</title>
        <authorList>
            <person name="Yang J."/>
            <person name="Wariss H.M."/>
            <person name="Tao L."/>
            <person name="Zhang R."/>
            <person name="Yun Q."/>
            <person name="Hollingsworth P."/>
            <person name="Dao Z."/>
            <person name="Luo G."/>
            <person name="Guo H."/>
            <person name="Ma Y."/>
            <person name="Sun W."/>
        </authorList>
    </citation>
    <scope>NUCLEOTIDE SEQUENCE [LARGE SCALE GENOMIC DNA]</scope>
    <source>
        <strain evidence="7">cv. br00</strain>
    </source>
</reference>
<comment type="subunit">
    <text evidence="2">Homodimer.</text>
</comment>
<dbReference type="SUPFAM" id="SSF53383">
    <property type="entry name" value="PLP-dependent transferases"/>
    <property type="match status" value="1"/>
</dbReference>
<dbReference type="GO" id="GO:0016846">
    <property type="term" value="F:carbon-sulfur lyase activity"/>
    <property type="evidence" value="ECO:0007669"/>
    <property type="project" value="InterPro"/>
</dbReference>
<dbReference type="GO" id="GO:0008483">
    <property type="term" value="F:transaminase activity"/>
    <property type="evidence" value="ECO:0007669"/>
    <property type="project" value="TreeGrafter"/>
</dbReference>
<dbReference type="InterPro" id="IPR006948">
    <property type="entry name" value="Alliinase_C"/>
</dbReference>
<dbReference type="Proteomes" id="UP000326939">
    <property type="component" value="Chromosome 15"/>
</dbReference>
<evidence type="ECO:0000256" key="4">
    <source>
        <dbReference type="SAM" id="SignalP"/>
    </source>
</evidence>
<dbReference type="Gene3D" id="3.90.1150.10">
    <property type="entry name" value="Aspartate Aminotransferase, domain 1"/>
    <property type="match status" value="1"/>
</dbReference>